<proteinExistence type="inferred from homology"/>
<feature type="domain" description="Lebercilin" evidence="5">
    <location>
        <begin position="162"/>
        <end position="353"/>
    </location>
</feature>
<evidence type="ECO:0000259" key="5">
    <source>
        <dbReference type="Pfam" id="PF15619"/>
    </source>
</evidence>
<feature type="compositionally biased region" description="Acidic residues" evidence="4">
    <location>
        <begin position="480"/>
        <end position="493"/>
    </location>
</feature>
<feature type="compositionally biased region" description="Pro residues" evidence="4">
    <location>
        <begin position="528"/>
        <end position="537"/>
    </location>
</feature>
<feature type="compositionally biased region" description="Basic and acidic residues" evidence="4">
    <location>
        <begin position="105"/>
        <end position="118"/>
    </location>
</feature>
<dbReference type="InterPro" id="IPR026188">
    <property type="entry name" value="Lebercilin-like"/>
</dbReference>
<feature type="compositionally biased region" description="Pro residues" evidence="4">
    <location>
        <begin position="504"/>
        <end position="518"/>
    </location>
</feature>
<evidence type="ECO:0000256" key="1">
    <source>
        <dbReference type="ARBA" id="ARBA00010229"/>
    </source>
</evidence>
<gene>
    <name evidence="6" type="ORF">JYZ213_LOCUS38803</name>
</gene>
<feature type="region of interest" description="Disordered" evidence="4">
    <location>
        <begin position="473"/>
        <end position="609"/>
    </location>
</feature>
<feature type="compositionally biased region" description="Polar residues" evidence="4">
    <location>
        <begin position="669"/>
        <end position="704"/>
    </location>
</feature>
<evidence type="ECO:0000256" key="3">
    <source>
        <dbReference type="SAM" id="Coils"/>
    </source>
</evidence>
<feature type="compositionally biased region" description="Polar residues" evidence="4">
    <location>
        <begin position="31"/>
        <end position="40"/>
    </location>
</feature>
<dbReference type="EMBL" id="CAJNOG010001182">
    <property type="protein sequence ID" value="CAF1418210.1"/>
    <property type="molecule type" value="Genomic_DNA"/>
</dbReference>
<feature type="region of interest" description="Disordered" evidence="4">
    <location>
        <begin position="363"/>
        <end position="457"/>
    </location>
</feature>
<feature type="compositionally biased region" description="Basic and acidic residues" evidence="4">
    <location>
        <begin position="381"/>
        <end position="412"/>
    </location>
</feature>
<feature type="compositionally biased region" description="Pro residues" evidence="4">
    <location>
        <begin position="413"/>
        <end position="422"/>
    </location>
</feature>
<protein>
    <recommendedName>
        <fullName evidence="5">Lebercilin domain-containing protein</fullName>
    </recommendedName>
</protein>
<name>A0A815M142_9BILA</name>
<dbReference type="Pfam" id="PF15619">
    <property type="entry name" value="Lebercilin"/>
    <property type="match status" value="1"/>
</dbReference>
<dbReference type="PANTHER" id="PTHR16650:SF6">
    <property type="entry name" value="GH21622P"/>
    <property type="match status" value="1"/>
</dbReference>
<organism evidence="6 7">
    <name type="scientific">Adineta steineri</name>
    <dbReference type="NCBI Taxonomy" id="433720"/>
    <lineage>
        <taxon>Eukaryota</taxon>
        <taxon>Metazoa</taxon>
        <taxon>Spiralia</taxon>
        <taxon>Gnathifera</taxon>
        <taxon>Rotifera</taxon>
        <taxon>Eurotatoria</taxon>
        <taxon>Bdelloidea</taxon>
        <taxon>Adinetida</taxon>
        <taxon>Adinetidae</taxon>
        <taxon>Adineta</taxon>
    </lineage>
</organism>
<feature type="region of interest" description="Disordered" evidence="4">
    <location>
        <begin position="1"/>
        <end position="172"/>
    </location>
</feature>
<dbReference type="PANTHER" id="PTHR16650">
    <property type="entry name" value="C21ORF13-RELATED"/>
    <property type="match status" value="1"/>
</dbReference>
<comment type="caution">
    <text evidence="6">The sequence shown here is derived from an EMBL/GenBank/DDBJ whole genome shotgun (WGS) entry which is preliminary data.</text>
</comment>
<dbReference type="GO" id="GO:0042073">
    <property type="term" value="P:intraciliary transport"/>
    <property type="evidence" value="ECO:0007669"/>
    <property type="project" value="TreeGrafter"/>
</dbReference>
<comment type="similarity">
    <text evidence="1">Belongs to the LCA5 family.</text>
</comment>
<feature type="compositionally biased region" description="Basic and acidic residues" evidence="4">
    <location>
        <begin position="538"/>
        <end position="549"/>
    </location>
</feature>
<reference evidence="6" key="1">
    <citation type="submission" date="2021-02" db="EMBL/GenBank/DDBJ databases">
        <authorList>
            <person name="Nowell W R."/>
        </authorList>
    </citation>
    <scope>NUCLEOTIDE SEQUENCE</scope>
</reference>
<evidence type="ECO:0000256" key="2">
    <source>
        <dbReference type="ARBA" id="ARBA00023054"/>
    </source>
</evidence>
<evidence type="ECO:0000256" key="4">
    <source>
        <dbReference type="SAM" id="MobiDB-lite"/>
    </source>
</evidence>
<dbReference type="PRINTS" id="PR01217">
    <property type="entry name" value="PRICHEXTENSN"/>
</dbReference>
<feature type="region of interest" description="Disordered" evidence="4">
    <location>
        <begin position="624"/>
        <end position="719"/>
    </location>
</feature>
<keyword evidence="2 3" id="KW-0175">Coiled coil</keyword>
<evidence type="ECO:0000313" key="6">
    <source>
        <dbReference type="EMBL" id="CAF1418210.1"/>
    </source>
</evidence>
<dbReference type="AlphaFoldDB" id="A0A815M142"/>
<dbReference type="GO" id="GO:0005930">
    <property type="term" value="C:axoneme"/>
    <property type="evidence" value="ECO:0007669"/>
    <property type="project" value="TreeGrafter"/>
</dbReference>
<feature type="compositionally biased region" description="Polar residues" evidence="4">
    <location>
        <begin position="370"/>
        <end position="380"/>
    </location>
</feature>
<dbReference type="InterPro" id="IPR028933">
    <property type="entry name" value="Lebercilin_dom"/>
</dbReference>
<evidence type="ECO:0000313" key="7">
    <source>
        <dbReference type="Proteomes" id="UP000663845"/>
    </source>
</evidence>
<feature type="coiled-coil region" evidence="3">
    <location>
        <begin position="280"/>
        <end position="346"/>
    </location>
</feature>
<accession>A0A815M142</accession>
<feature type="compositionally biased region" description="Basic and acidic residues" evidence="4">
    <location>
        <begin position="147"/>
        <end position="172"/>
    </location>
</feature>
<feature type="compositionally biased region" description="Polar residues" evidence="4">
    <location>
        <begin position="648"/>
        <end position="661"/>
    </location>
</feature>
<sequence length="736" mass="85065">MPKRSGSAGSSDEFEPELNFTKDGDNKKSKQNNLPTSSGISGLIRNQPLIHTRQTPSETKPNVNSTTPSMTTNGKNTSDAQPAKANESDIDDKKKPNSQPPPKQRPQEAPRRTSDSEVKASYTTPSDGTPRKAPYLPYIRPRNRQKPVAEYRPSRQTKSDAEQRVSSAQDEKLKDLRSRLLLIRQQLEEERIESKTLRKIKKREDKSLQNYEDQEYSARKVAQEYQNEIEYYKTQIHDEKEAKMNIQKEADERDQTLRDQTKRVKFYEKLIANEDDYDDYDDLRERFKETDKNLKKFEEKISKQEKYIQNLEQKYRQEITQELIKRRELKNDIADQSKKYTDLLLKYENKSRQVDTMHIYIQHGGRRPSDSSSVNLAKSRSFQDVHDTSPQFREKMLDYDKKRREQDKDKPKPPPLRLTPPPKPKRKVYVPSINLKPKPKPEVKQPSPEPPRVIYEEKPPLIKIAPVKSPVRRISTPSSYDDDDNSEFEEDVVIEPAHLKHRTPTPPPRISLPPPRQRTPPELMHKPIGPPPPPPVKPEIKPPTRDFDSKWLNMFANEKKEQDAKNDLLSKLTTDEPQEKKPKPSMITFEPPPAPAPINNNPKKPPPRVVTSVYDFEQAVLNLHDGKPVTAQPTTTTAKRPSLDPFESLSNNTNNKPTNRIYNPDDFFNKTQTKPNSFESHFTQPSSEANTLPTTKPNSKQLPPQNDKLQRPKVVTNIPRPIPNRTVVEEIEDFLV</sequence>
<feature type="coiled-coil region" evidence="3">
    <location>
        <begin position="173"/>
        <end position="242"/>
    </location>
</feature>
<feature type="compositionally biased region" description="Polar residues" evidence="4">
    <location>
        <begin position="52"/>
        <end position="80"/>
    </location>
</feature>
<dbReference type="Proteomes" id="UP000663845">
    <property type="component" value="Unassembled WGS sequence"/>
</dbReference>
<feature type="compositionally biased region" description="Basic and acidic residues" evidence="4">
    <location>
        <begin position="557"/>
        <end position="582"/>
    </location>
</feature>